<gene>
    <name evidence="9" type="primary">LOC116948128</name>
</gene>
<dbReference type="InterPro" id="IPR007110">
    <property type="entry name" value="Ig-like_dom"/>
</dbReference>
<keyword evidence="4" id="KW-0393">Immunoglobulin domain</keyword>
<keyword evidence="5" id="KW-0472">Membrane</keyword>
<dbReference type="GeneID" id="116948128"/>
<feature type="domain" description="Ig-like" evidence="7">
    <location>
        <begin position="26"/>
        <end position="113"/>
    </location>
</feature>
<dbReference type="InterPro" id="IPR036179">
    <property type="entry name" value="Ig-like_dom_sf"/>
</dbReference>
<dbReference type="Gene3D" id="2.60.40.10">
    <property type="entry name" value="Immunoglobulins"/>
    <property type="match status" value="3"/>
</dbReference>
<dbReference type="AlphaFoldDB" id="A0AAJ7TM44"/>
<dbReference type="InterPro" id="IPR003598">
    <property type="entry name" value="Ig_sub2"/>
</dbReference>
<dbReference type="SUPFAM" id="SSF48726">
    <property type="entry name" value="Immunoglobulin"/>
    <property type="match status" value="3"/>
</dbReference>
<evidence type="ECO:0000256" key="4">
    <source>
        <dbReference type="ARBA" id="ARBA00023319"/>
    </source>
</evidence>
<evidence type="ECO:0000259" key="7">
    <source>
        <dbReference type="PROSITE" id="PS50835"/>
    </source>
</evidence>
<dbReference type="InterPro" id="IPR003599">
    <property type="entry name" value="Ig_sub"/>
</dbReference>
<keyword evidence="3" id="KW-0325">Glycoprotein</keyword>
<evidence type="ECO:0000256" key="5">
    <source>
        <dbReference type="SAM" id="Phobius"/>
    </source>
</evidence>
<evidence type="ECO:0000256" key="1">
    <source>
        <dbReference type="ARBA" id="ARBA00022729"/>
    </source>
</evidence>
<proteinExistence type="predicted"/>
<name>A0AAJ7TM44_PETMA</name>
<feature type="signal peptide" evidence="6">
    <location>
        <begin position="1"/>
        <end position="23"/>
    </location>
</feature>
<dbReference type="Pfam" id="PF13927">
    <property type="entry name" value="Ig_3"/>
    <property type="match status" value="1"/>
</dbReference>
<reference evidence="9" key="1">
    <citation type="submission" date="2025-08" db="UniProtKB">
        <authorList>
            <consortium name="RefSeq"/>
        </authorList>
    </citation>
    <scope>IDENTIFICATION</scope>
    <source>
        <tissue evidence="9">Sperm</tissue>
    </source>
</reference>
<keyword evidence="2" id="KW-1015">Disulfide bond</keyword>
<protein>
    <submittedName>
        <fullName evidence="9">Carcinoembryonic antigen-related cell adhesion molecule 20-like</fullName>
    </submittedName>
</protein>
<dbReference type="RefSeq" id="XP_032820407.1">
    <property type="nucleotide sequence ID" value="XM_032964516.1"/>
</dbReference>
<keyword evidence="8" id="KW-1185">Reference proteome</keyword>
<sequence length="346" mass="38635">MPPTLLLLLLPLTLLSTGRLCQAQNPRLVIDVEPSSAVEHTVVTLSCLLLYVEDDNATFSWHTPDGVNVSHFVFSEDNRSLKIPSVSRVHDGTYACQAQLLSGQELRKEKRLDVHYGPESLKLSVRHKIAIHTDGSATPFAVRSGESANLFCDGNSNPPMEIKWKKDSVELETYTKNLMLSSIQLEHTGVYTCEGYNEVTGVKMEASIRFFLQEPVSKPWVDIDKTKILERSGSVRMKCNHKPIKECWYVWLWKGWPVPVDSDRRYTLSSVGDALELDSVWMGDAGEFQCLVQNNVSVETSDAVHLQVTGEDSETMNQVKVVVIGLGSLFSLVGVSLLVCFLKHKV</sequence>
<dbReference type="PROSITE" id="PS50835">
    <property type="entry name" value="IG_LIKE"/>
    <property type="match status" value="3"/>
</dbReference>
<feature type="transmembrane region" description="Helical" evidence="5">
    <location>
        <begin position="321"/>
        <end position="342"/>
    </location>
</feature>
<feature type="chain" id="PRO_5042612716" evidence="6">
    <location>
        <begin position="24"/>
        <end position="346"/>
    </location>
</feature>
<accession>A0AAJ7TM44</accession>
<dbReference type="Proteomes" id="UP001318040">
    <property type="component" value="Chromosome 32"/>
</dbReference>
<dbReference type="KEGG" id="pmrn:116948128"/>
<dbReference type="Pfam" id="PF13895">
    <property type="entry name" value="Ig_2"/>
    <property type="match status" value="1"/>
</dbReference>
<organism evidence="8 9">
    <name type="scientific">Petromyzon marinus</name>
    <name type="common">Sea lamprey</name>
    <dbReference type="NCBI Taxonomy" id="7757"/>
    <lineage>
        <taxon>Eukaryota</taxon>
        <taxon>Metazoa</taxon>
        <taxon>Chordata</taxon>
        <taxon>Craniata</taxon>
        <taxon>Vertebrata</taxon>
        <taxon>Cyclostomata</taxon>
        <taxon>Hyperoartia</taxon>
        <taxon>Petromyzontiformes</taxon>
        <taxon>Petromyzontidae</taxon>
        <taxon>Petromyzon</taxon>
    </lineage>
</organism>
<evidence type="ECO:0000256" key="3">
    <source>
        <dbReference type="ARBA" id="ARBA00023180"/>
    </source>
</evidence>
<evidence type="ECO:0000256" key="2">
    <source>
        <dbReference type="ARBA" id="ARBA00023157"/>
    </source>
</evidence>
<dbReference type="InterPro" id="IPR013783">
    <property type="entry name" value="Ig-like_fold"/>
</dbReference>
<evidence type="ECO:0000256" key="6">
    <source>
        <dbReference type="SAM" id="SignalP"/>
    </source>
</evidence>
<evidence type="ECO:0000313" key="8">
    <source>
        <dbReference type="Proteomes" id="UP001318040"/>
    </source>
</evidence>
<keyword evidence="1 6" id="KW-0732">Signal</keyword>
<keyword evidence="5" id="KW-1133">Transmembrane helix</keyword>
<feature type="domain" description="Ig-like" evidence="7">
    <location>
        <begin position="219"/>
        <end position="301"/>
    </location>
</feature>
<feature type="domain" description="Ig-like" evidence="7">
    <location>
        <begin position="118"/>
        <end position="209"/>
    </location>
</feature>
<dbReference type="PANTHER" id="PTHR44337">
    <property type="entry name" value="CARCINOEMBRYONIC ANTIGEN-RELATED CELL ADHESION MOLECULE 8"/>
    <property type="match status" value="1"/>
</dbReference>
<dbReference type="InterPro" id="IPR052598">
    <property type="entry name" value="IgSF_CEA-related"/>
</dbReference>
<keyword evidence="5" id="KW-0812">Transmembrane</keyword>
<dbReference type="PANTHER" id="PTHR44337:SF23">
    <property type="entry name" value="V-SET AND IMMUNOGLOBULIN DOMAIN CONTAINING 10 LIKE 2"/>
    <property type="match status" value="1"/>
</dbReference>
<dbReference type="SMART" id="SM00409">
    <property type="entry name" value="IG"/>
    <property type="match status" value="3"/>
</dbReference>
<dbReference type="SMART" id="SM00408">
    <property type="entry name" value="IGc2"/>
    <property type="match status" value="3"/>
</dbReference>
<evidence type="ECO:0000313" key="9">
    <source>
        <dbReference type="RefSeq" id="XP_032820407.1"/>
    </source>
</evidence>